<evidence type="ECO:0000256" key="2">
    <source>
        <dbReference type="ARBA" id="ARBA00021572"/>
    </source>
</evidence>
<dbReference type="Pfam" id="PF00903">
    <property type="entry name" value="Glyoxalase"/>
    <property type="match status" value="1"/>
</dbReference>
<evidence type="ECO:0000256" key="3">
    <source>
        <dbReference type="ARBA" id="ARBA00023251"/>
    </source>
</evidence>
<accession>A0A6J6NTT1</accession>
<dbReference type="InterPro" id="IPR029068">
    <property type="entry name" value="Glyas_Bleomycin-R_OHBP_Dase"/>
</dbReference>
<dbReference type="PRINTS" id="PR00311">
    <property type="entry name" value="BLEOMYCINRST"/>
</dbReference>
<dbReference type="InterPro" id="IPR004360">
    <property type="entry name" value="Glyas_Fos-R_dOase_dom"/>
</dbReference>
<proteinExistence type="inferred from homology"/>
<dbReference type="SUPFAM" id="SSF54593">
    <property type="entry name" value="Glyoxalase/Bleomycin resistance protein/Dihydroxybiphenyl dioxygenase"/>
    <property type="match status" value="1"/>
</dbReference>
<feature type="domain" description="VOC" evidence="4">
    <location>
        <begin position="2"/>
        <end position="136"/>
    </location>
</feature>
<comment type="similarity">
    <text evidence="1">Belongs to the bleomycin resistance protein family.</text>
</comment>
<keyword evidence="3" id="KW-0046">Antibiotic resistance</keyword>
<gene>
    <name evidence="5" type="ORF">UFOPK2579_00230</name>
</gene>
<protein>
    <recommendedName>
        <fullName evidence="2">Bleomycin resistance protein</fullName>
    </recommendedName>
</protein>
<dbReference type="EMBL" id="CAEZXR010000015">
    <property type="protein sequence ID" value="CAB4688118.1"/>
    <property type="molecule type" value="Genomic_DNA"/>
</dbReference>
<dbReference type="AlphaFoldDB" id="A0A6J6NTT1"/>
<dbReference type="InterPro" id="IPR000335">
    <property type="entry name" value="Bleomycin-R"/>
</dbReference>
<dbReference type="PROSITE" id="PS51819">
    <property type="entry name" value="VOC"/>
    <property type="match status" value="1"/>
</dbReference>
<reference evidence="5" key="1">
    <citation type="submission" date="2020-05" db="EMBL/GenBank/DDBJ databases">
        <authorList>
            <person name="Chiriac C."/>
            <person name="Salcher M."/>
            <person name="Ghai R."/>
            <person name="Kavagutti S V."/>
        </authorList>
    </citation>
    <scope>NUCLEOTIDE SEQUENCE</scope>
</reference>
<name>A0A6J6NTT1_9ZZZZ</name>
<dbReference type="Gene3D" id="3.10.180.10">
    <property type="entry name" value="2,3-Dihydroxybiphenyl 1,2-Dioxygenase, domain 1"/>
    <property type="match status" value="1"/>
</dbReference>
<evidence type="ECO:0000259" key="4">
    <source>
        <dbReference type="PROSITE" id="PS51819"/>
    </source>
</evidence>
<dbReference type="GO" id="GO:0046677">
    <property type="term" value="P:response to antibiotic"/>
    <property type="evidence" value="ECO:0007669"/>
    <property type="project" value="UniProtKB-KW"/>
</dbReference>
<evidence type="ECO:0000256" key="1">
    <source>
        <dbReference type="ARBA" id="ARBA00011051"/>
    </source>
</evidence>
<evidence type="ECO:0000313" key="5">
    <source>
        <dbReference type="EMBL" id="CAB4688118.1"/>
    </source>
</evidence>
<organism evidence="5">
    <name type="scientific">freshwater metagenome</name>
    <dbReference type="NCBI Taxonomy" id="449393"/>
    <lineage>
        <taxon>unclassified sequences</taxon>
        <taxon>metagenomes</taxon>
        <taxon>ecological metagenomes</taxon>
    </lineage>
</organism>
<sequence length="137" mass="14859">MRLTLTTPALPVRDVRTAAGFYAERLGFATGYLEDGFARLLRDEAEIQLWQAGDDSWRTVGEPGASPVRSGAESFLAGTASCRVQVEDGIDALHVELAAAAVLHPSGHGTPTDTDWATREFAALDLDGNLITFWQRR</sequence>
<dbReference type="InterPro" id="IPR037523">
    <property type="entry name" value="VOC_core"/>
</dbReference>